<protein>
    <recommendedName>
        <fullName evidence="1">DUF6752 domain-containing protein</fullName>
    </recommendedName>
</protein>
<keyword evidence="3" id="KW-1185">Reference proteome</keyword>
<evidence type="ECO:0000259" key="1">
    <source>
        <dbReference type="Pfam" id="PF20537"/>
    </source>
</evidence>
<dbReference type="InterPro" id="IPR046640">
    <property type="entry name" value="DUF6752"/>
</dbReference>
<dbReference type="EMBL" id="FMZM01000007">
    <property type="protein sequence ID" value="SDD29913.1"/>
    <property type="molecule type" value="Genomic_DNA"/>
</dbReference>
<evidence type="ECO:0000313" key="3">
    <source>
        <dbReference type="Proteomes" id="UP000199034"/>
    </source>
</evidence>
<dbReference type="RefSeq" id="WP_244509408.1">
    <property type="nucleotide sequence ID" value="NZ_FMZM01000007.1"/>
</dbReference>
<reference evidence="2 3" key="1">
    <citation type="submission" date="2016-10" db="EMBL/GenBank/DDBJ databases">
        <authorList>
            <person name="de Groot N.N."/>
        </authorList>
    </citation>
    <scope>NUCLEOTIDE SEQUENCE [LARGE SCALE GENOMIC DNA]</scope>
    <source>
        <strain evidence="2 3">CGMCC 4.6858</strain>
    </source>
</reference>
<dbReference type="Pfam" id="PF20537">
    <property type="entry name" value="DUF6752"/>
    <property type="match status" value="1"/>
</dbReference>
<dbReference type="STRING" id="1045774.SAMN05421872_107119"/>
<gene>
    <name evidence="2" type="ORF">SAMN05421872_107119</name>
</gene>
<name>A0A1G6TLG2_9ACTN</name>
<dbReference type="AlphaFoldDB" id="A0A1G6TLG2"/>
<accession>A0A1G6TLG2</accession>
<proteinExistence type="predicted"/>
<sequence>MSVLQSRFRIVRDRWERRNPRSSSIRARLAALEEEAQENRQLNRRIAELTDVVTELLIPLSERDEERVAEVLKAYRAGQI</sequence>
<evidence type="ECO:0000313" key="2">
    <source>
        <dbReference type="EMBL" id="SDD29913.1"/>
    </source>
</evidence>
<feature type="domain" description="DUF6752" evidence="1">
    <location>
        <begin position="26"/>
        <end position="77"/>
    </location>
</feature>
<dbReference type="Proteomes" id="UP000199034">
    <property type="component" value="Unassembled WGS sequence"/>
</dbReference>
<organism evidence="2 3">
    <name type="scientific">Nocardioides lianchengensis</name>
    <dbReference type="NCBI Taxonomy" id="1045774"/>
    <lineage>
        <taxon>Bacteria</taxon>
        <taxon>Bacillati</taxon>
        <taxon>Actinomycetota</taxon>
        <taxon>Actinomycetes</taxon>
        <taxon>Propionibacteriales</taxon>
        <taxon>Nocardioidaceae</taxon>
        <taxon>Nocardioides</taxon>
    </lineage>
</organism>